<dbReference type="GO" id="GO:0016787">
    <property type="term" value="F:hydrolase activity"/>
    <property type="evidence" value="ECO:0007669"/>
    <property type="project" value="UniProtKB-KW"/>
</dbReference>
<dbReference type="PANTHER" id="PTHR46825">
    <property type="entry name" value="D-ALANYL-D-ALANINE-CARBOXYPEPTIDASE/ENDOPEPTIDASE AMPH"/>
    <property type="match status" value="1"/>
</dbReference>
<dbReference type="InterPro" id="IPR012338">
    <property type="entry name" value="Beta-lactam/transpept-like"/>
</dbReference>
<dbReference type="EMBL" id="JBIAXI010000014">
    <property type="protein sequence ID" value="MFF4775754.1"/>
    <property type="molecule type" value="Genomic_DNA"/>
</dbReference>
<feature type="transmembrane region" description="Helical" evidence="1">
    <location>
        <begin position="630"/>
        <end position="651"/>
    </location>
</feature>
<feature type="chain" id="PRO_5046520080" evidence="2">
    <location>
        <begin position="22"/>
        <end position="653"/>
    </location>
</feature>
<keyword evidence="5" id="KW-1185">Reference proteome</keyword>
<sequence>MKKAIIAALAVLTLHAAPAHADDLGATAARPASAHGASAHGAFAHGAFAHGAFAHGDELGATIDRAVPALLTEDKIPGAAVVVVENGRTVFSKGYGLADVGSGRPVDTATPFLTGSLAKVFTAEAVLRLVREGKLDLNTDVNRYLTTFKIEDTYPGRPVTLEHMLTYTAGFDDDIVGLAREDPATLPSLAESVEAHQPHRVRPPGTLIAYDNYALALAGYLVEVASGEPFAQYVAEHVFAAHGMTGSSAALPHSAAIGTRLARGYRPDGDGYAEQKGQYSPWTPSGTGPVVTPADMARYMIDQLKGDPIARQMQERHFTADRRMPGMGYTLEERPRNGRRILYKDGDVPGYHNAMALMPDQRFGVYVAFNGDGTSGAAAWDAQKLLTQIIDRRFPAPATPTAPTASAPTPLTTDVSRYAGSYRSARTSRSSLMKASTLFFVPTVTANPDGTLTTSGLSPDPDRSTQHWIQIAPGLFQERDGQARISFPGDGTLVSSALPSEVYEEVPWYDAPTLNVPLFAVGALALLLAALGLPLAAAVRRVRRARSPLPARLATLTAWIGGVLATVFLAGFALLMADPNVLMAALPLNSPLLAALPVLATLALAFAVPMVPAVAVAWRARWWSLPSRIAYTLLTLAAAAYFTIAFNYHLLLF</sequence>
<keyword evidence="4" id="KW-0378">Hydrolase</keyword>
<organism evidence="4 5">
    <name type="scientific">Microtetraspora fusca</name>
    <dbReference type="NCBI Taxonomy" id="1997"/>
    <lineage>
        <taxon>Bacteria</taxon>
        <taxon>Bacillati</taxon>
        <taxon>Actinomycetota</taxon>
        <taxon>Actinomycetes</taxon>
        <taxon>Streptosporangiales</taxon>
        <taxon>Streptosporangiaceae</taxon>
        <taxon>Microtetraspora</taxon>
    </lineage>
</organism>
<keyword evidence="2" id="KW-0732">Signal</keyword>
<feature type="signal peptide" evidence="2">
    <location>
        <begin position="1"/>
        <end position="21"/>
    </location>
</feature>
<evidence type="ECO:0000259" key="3">
    <source>
        <dbReference type="Pfam" id="PF00144"/>
    </source>
</evidence>
<evidence type="ECO:0000313" key="5">
    <source>
        <dbReference type="Proteomes" id="UP001602119"/>
    </source>
</evidence>
<proteinExistence type="predicted"/>
<dbReference type="SUPFAM" id="SSF56601">
    <property type="entry name" value="beta-lactamase/transpeptidase-like"/>
    <property type="match status" value="1"/>
</dbReference>
<gene>
    <name evidence="4" type="ORF">ACFY05_23140</name>
</gene>
<evidence type="ECO:0000256" key="1">
    <source>
        <dbReference type="SAM" id="Phobius"/>
    </source>
</evidence>
<feature type="transmembrane region" description="Helical" evidence="1">
    <location>
        <begin position="551"/>
        <end position="575"/>
    </location>
</feature>
<feature type="domain" description="Beta-lactamase-related" evidence="3">
    <location>
        <begin position="63"/>
        <end position="385"/>
    </location>
</feature>
<dbReference type="Gene3D" id="3.40.710.10">
    <property type="entry name" value="DD-peptidase/beta-lactamase superfamily"/>
    <property type="match status" value="1"/>
</dbReference>
<dbReference type="Proteomes" id="UP001602119">
    <property type="component" value="Unassembled WGS sequence"/>
</dbReference>
<feature type="transmembrane region" description="Helical" evidence="1">
    <location>
        <begin position="595"/>
        <end position="618"/>
    </location>
</feature>
<keyword evidence="1" id="KW-0812">Transmembrane</keyword>
<dbReference type="Pfam" id="PF00144">
    <property type="entry name" value="Beta-lactamase"/>
    <property type="match status" value="1"/>
</dbReference>
<dbReference type="InterPro" id="IPR001466">
    <property type="entry name" value="Beta-lactam-related"/>
</dbReference>
<reference evidence="4 5" key="1">
    <citation type="submission" date="2024-10" db="EMBL/GenBank/DDBJ databases">
        <title>The Natural Products Discovery Center: Release of the First 8490 Sequenced Strains for Exploring Actinobacteria Biosynthetic Diversity.</title>
        <authorList>
            <person name="Kalkreuter E."/>
            <person name="Kautsar S.A."/>
            <person name="Yang D."/>
            <person name="Bader C.D."/>
            <person name="Teijaro C.N."/>
            <person name="Fluegel L."/>
            <person name="Davis C.M."/>
            <person name="Simpson J.R."/>
            <person name="Lauterbach L."/>
            <person name="Steele A.D."/>
            <person name="Gui C."/>
            <person name="Meng S."/>
            <person name="Li G."/>
            <person name="Viehrig K."/>
            <person name="Ye F."/>
            <person name="Su P."/>
            <person name="Kiefer A.F."/>
            <person name="Nichols A."/>
            <person name="Cepeda A.J."/>
            <person name="Yan W."/>
            <person name="Fan B."/>
            <person name="Jiang Y."/>
            <person name="Adhikari A."/>
            <person name="Zheng C.-J."/>
            <person name="Schuster L."/>
            <person name="Cowan T.M."/>
            <person name="Smanski M.J."/>
            <person name="Chevrette M.G."/>
            <person name="De Carvalho L.P.S."/>
            <person name="Shen B."/>
        </authorList>
    </citation>
    <scope>NUCLEOTIDE SEQUENCE [LARGE SCALE GENOMIC DNA]</scope>
    <source>
        <strain evidence="4 5">NPDC001281</strain>
    </source>
</reference>
<keyword evidence="1" id="KW-1133">Transmembrane helix</keyword>
<dbReference type="RefSeq" id="WP_387343977.1">
    <property type="nucleotide sequence ID" value="NZ_JBIAXI010000014.1"/>
</dbReference>
<comment type="caution">
    <text evidence="4">The sequence shown here is derived from an EMBL/GenBank/DDBJ whole genome shotgun (WGS) entry which is preliminary data.</text>
</comment>
<dbReference type="PANTHER" id="PTHR46825:SF9">
    <property type="entry name" value="BETA-LACTAMASE-RELATED DOMAIN-CONTAINING PROTEIN"/>
    <property type="match status" value="1"/>
</dbReference>
<name>A0ABW6V8W3_MICFU</name>
<keyword evidence="1" id="KW-0472">Membrane</keyword>
<evidence type="ECO:0000256" key="2">
    <source>
        <dbReference type="SAM" id="SignalP"/>
    </source>
</evidence>
<feature type="transmembrane region" description="Helical" evidence="1">
    <location>
        <begin position="518"/>
        <end position="539"/>
    </location>
</feature>
<accession>A0ABW6V8W3</accession>
<protein>
    <submittedName>
        <fullName evidence="4">Serine hydrolase domain-containing protein</fullName>
        <ecNumber evidence="4">3.-.-.-</ecNumber>
    </submittedName>
</protein>
<dbReference type="EC" id="3.-.-.-" evidence="4"/>
<dbReference type="InterPro" id="IPR050491">
    <property type="entry name" value="AmpC-like"/>
</dbReference>
<evidence type="ECO:0000313" key="4">
    <source>
        <dbReference type="EMBL" id="MFF4775754.1"/>
    </source>
</evidence>